<sequence>MVCLTESIVALRPLVVLVGPTAVGKSEIGLRLARGLGTELLTADSRQVYRGMDIATDKPAIEQRRGVPHRLIDVVDPDEPFNAGQYRTLALREIERLYGERRVPLVVGGTGLYVRTLIHGLCDAPPADEALRTSLLREAEVRGRYFLHEELTRIDPQSAARLHPHDEVKIVRALEVYYRSGRRLSEVQQRHGFTEQPFSVLMVGLNRDRSQLYRRIDARVEAMFERGVVEETADLLNQGYRRDSGAMKGLGYQQIAGYLSGDYDRAEALRLLQRDTRHFAKRQLTWFRKEPGLQWWSLNEQDSPEEVAGRLLETVQSFLRELAHRRSAEMPASLIMETESTS</sequence>
<keyword evidence="6 10" id="KW-0547">Nucleotide-binding</keyword>
<evidence type="ECO:0000313" key="14">
    <source>
        <dbReference type="EMBL" id="AGC72136.1"/>
    </source>
</evidence>
<comment type="similarity">
    <text evidence="3 10 13">Belongs to the IPP transferase family.</text>
</comment>
<dbReference type="GO" id="GO:0005524">
    <property type="term" value="F:ATP binding"/>
    <property type="evidence" value="ECO:0007669"/>
    <property type="project" value="UniProtKB-UniRule"/>
</dbReference>
<comment type="cofactor">
    <cofactor evidence="1 10">
        <name>Mg(2+)</name>
        <dbReference type="ChEBI" id="CHEBI:18420"/>
    </cofactor>
</comment>
<evidence type="ECO:0000256" key="7">
    <source>
        <dbReference type="ARBA" id="ARBA00022840"/>
    </source>
</evidence>
<feature type="site" description="Interaction with substrate tRNA" evidence="10">
    <location>
        <position position="132"/>
    </location>
</feature>
<dbReference type="InterPro" id="IPR027417">
    <property type="entry name" value="P-loop_NTPase"/>
</dbReference>
<keyword evidence="7 10" id="KW-0067">ATP-binding</keyword>
<evidence type="ECO:0000256" key="9">
    <source>
        <dbReference type="ARBA" id="ARBA00049563"/>
    </source>
</evidence>
<name>L7VXG7_9BACT</name>
<dbReference type="PANTHER" id="PTHR11088:SF60">
    <property type="entry name" value="TRNA DIMETHYLALLYLTRANSFERASE"/>
    <property type="match status" value="1"/>
</dbReference>
<proteinExistence type="inferred from homology"/>
<dbReference type="NCBIfam" id="TIGR00174">
    <property type="entry name" value="miaA"/>
    <property type="match status" value="1"/>
</dbReference>
<organism evidence="14">
    <name type="scientific">uncultured bacterium A1Q1_fos_560</name>
    <dbReference type="NCBI Taxonomy" id="1256584"/>
    <lineage>
        <taxon>Bacteria</taxon>
        <taxon>environmental samples</taxon>
    </lineage>
</organism>
<evidence type="ECO:0000256" key="10">
    <source>
        <dbReference type="HAMAP-Rule" id="MF_00185"/>
    </source>
</evidence>
<reference evidence="14" key="1">
    <citation type="submission" date="2012-09" db="EMBL/GenBank/DDBJ databases">
        <title>Metagenomic Characterization of a Microbial Community in Wastewater Detects High Levels of Antibiotic Resistance.</title>
        <authorList>
            <person name="Abrams M."/>
            <person name="Caldwell A."/>
            <person name="Vandaei E."/>
            <person name="Lee W."/>
            <person name="Perrott J."/>
            <person name="Khan S.Y."/>
            <person name="Ta J."/>
            <person name="Romero D."/>
            <person name="Nguyen V."/>
            <person name="Pourmand N."/>
            <person name="Ouverney C.C."/>
        </authorList>
    </citation>
    <scope>NUCLEOTIDE SEQUENCE</scope>
</reference>
<dbReference type="EMBL" id="JX649893">
    <property type="protein sequence ID" value="AGC72136.1"/>
    <property type="molecule type" value="Genomic_DNA"/>
</dbReference>
<dbReference type="HAMAP" id="MF_00185">
    <property type="entry name" value="IPP_trans"/>
    <property type="match status" value="1"/>
</dbReference>
<evidence type="ECO:0000256" key="1">
    <source>
        <dbReference type="ARBA" id="ARBA00001946"/>
    </source>
</evidence>
<comment type="catalytic activity">
    <reaction evidence="9 10 11">
        <text>adenosine(37) in tRNA + dimethylallyl diphosphate = N(6)-dimethylallyladenosine(37) in tRNA + diphosphate</text>
        <dbReference type="Rhea" id="RHEA:26482"/>
        <dbReference type="Rhea" id="RHEA-COMP:10162"/>
        <dbReference type="Rhea" id="RHEA-COMP:10375"/>
        <dbReference type="ChEBI" id="CHEBI:33019"/>
        <dbReference type="ChEBI" id="CHEBI:57623"/>
        <dbReference type="ChEBI" id="CHEBI:74411"/>
        <dbReference type="ChEBI" id="CHEBI:74415"/>
        <dbReference type="EC" id="2.5.1.75"/>
    </reaction>
</comment>
<evidence type="ECO:0000256" key="5">
    <source>
        <dbReference type="ARBA" id="ARBA00022694"/>
    </source>
</evidence>
<keyword evidence="4 10" id="KW-0808">Transferase</keyword>
<feature type="binding site" evidence="10">
    <location>
        <begin position="21"/>
        <end position="26"/>
    </location>
    <ligand>
        <name>substrate</name>
    </ligand>
</feature>
<comment type="function">
    <text evidence="2 10 12">Catalyzes the transfer of a dimethylallyl group onto the adenine at position 37 in tRNAs that read codons beginning with uridine, leading to the formation of N6-(dimethylallyl)adenosine (i(6)A).</text>
</comment>
<keyword evidence="5 10" id="KW-0819">tRNA processing</keyword>
<evidence type="ECO:0000256" key="4">
    <source>
        <dbReference type="ARBA" id="ARBA00022679"/>
    </source>
</evidence>
<evidence type="ECO:0000256" key="12">
    <source>
        <dbReference type="RuleBase" id="RU003784"/>
    </source>
</evidence>
<dbReference type="InterPro" id="IPR018022">
    <property type="entry name" value="IPT"/>
</dbReference>
<gene>
    <name evidence="10" type="primary">miaA</name>
</gene>
<dbReference type="GO" id="GO:0052381">
    <property type="term" value="F:tRNA dimethylallyltransferase activity"/>
    <property type="evidence" value="ECO:0007669"/>
    <property type="project" value="UniProtKB-UniRule"/>
</dbReference>
<comment type="subunit">
    <text evidence="10">Monomer.</text>
</comment>
<dbReference type="AlphaFoldDB" id="L7VXG7"/>
<dbReference type="EC" id="2.5.1.75" evidence="10"/>
<comment type="caution">
    <text evidence="10">Lacks conserved residue(s) required for the propagation of feature annotation.</text>
</comment>
<evidence type="ECO:0000256" key="11">
    <source>
        <dbReference type="RuleBase" id="RU003783"/>
    </source>
</evidence>
<dbReference type="PANTHER" id="PTHR11088">
    <property type="entry name" value="TRNA DIMETHYLALLYLTRANSFERASE"/>
    <property type="match status" value="1"/>
</dbReference>
<evidence type="ECO:0000256" key="8">
    <source>
        <dbReference type="ARBA" id="ARBA00022842"/>
    </source>
</evidence>
<evidence type="ECO:0000256" key="13">
    <source>
        <dbReference type="RuleBase" id="RU003785"/>
    </source>
</evidence>
<feature type="binding site" evidence="10">
    <location>
        <begin position="19"/>
        <end position="26"/>
    </location>
    <ligand>
        <name>ATP</name>
        <dbReference type="ChEBI" id="CHEBI:30616"/>
    </ligand>
</feature>
<evidence type="ECO:0000256" key="6">
    <source>
        <dbReference type="ARBA" id="ARBA00022741"/>
    </source>
</evidence>
<feature type="site" description="Interaction with substrate tRNA" evidence="10">
    <location>
        <position position="110"/>
    </location>
</feature>
<dbReference type="SUPFAM" id="SSF52540">
    <property type="entry name" value="P-loop containing nucleoside triphosphate hydrolases"/>
    <property type="match status" value="1"/>
</dbReference>
<protein>
    <recommendedName>
        <fullName evidence="10">tRNA dimethylallyltransferase</fullName>
        <ecNumber evidence="10">2.5.1.75</ecNumber>
    </recommendedName>
    <alternativeName>
        <fullName evidence="10">Dimethylallyl diphosphate:tRNA dimethylallyltransferase</fullName>
        <shortName evidence="10">DMAPP:tRNA dimethylallyltransferase</shortName>
        <shortName evidence="10">DMATase</shortName>
    </alternativeName>
    <alternativeName>
        <fullName evidence="10">Isopentenyl-diphosphate:tRNA isopentenyltransferase</fullName>
        <shortName evidence="10">IPP transferase</shortName>
        <shortName evidence="10">IPPT</shortName>
        <shortName evidence="10">IPTase</shortName>
    </alternativeName>
</protein>
<dbReference type="InterPro" id="IPR039657">
    <property type="entry name" value="Dimethylallyltransferase"/>
</dbReference>
<accession>L7VXG7</accession>
<dbReference type="Gene3D" id="1.10.20.140">
    <property type="match status" value="1"/>
</dbReference>
<feature type="region of interest" description="Interaction with substrate tRNA" evidence="10">
    <location>
        <begin position="44"/>
        <end position="47"/>
    </location>
</feature>
<keyword evidence="8 10" id="KW-0460">Magnesium</keyword>
<dbReference type="FunFam" id="1.10.20.140:FF:000001">
    <property type="entry name" value="tRNA dimethylallyltransferase"/>
    <property type="match status" value="1"/>
</dbReference>
<dbReference type="Pfam" id="PF01715">
    <property type="entry name" value="IPPT"/>
    <property type="match status" value="1"/>
</dbReference>
<evidence type="ECO:0000256" key="2">
    <source>
        <dbReference type="ARBA" id="ARBA00003213"/>
    </source>
</evidence>
<evidence type="ECO:0000256" key="3">
    <source>
        <dbReference type="ARBA" id="ARBA00005842"/>
    </source>
</evidence>
<dbReference type="Gene3D" id="3.40.50.300">
    <property type="entry name" value="P-loop containing nucleotide triphosphate hydrolases"/>
    <property type="match status" value="1"/>
</dbReference>
<dbReference type="GO" id="GO:0006400">
    <property type="term" value="P:tRNA modification"/>
    <property type="evidence" value="ECO:0007669"/>
    <property type="project" value="TreeGrafter"/>
</dbReference>